<accession>A0A6G1IXK7</accession>
<dbReference type="Proteomes" id="UP000799291">
    <property type="component" value="Unassembled WGS sequence"/>
</dbReference>
<sequence length="235" mass="26430">MLPASGMPRTKSDLLNEISSLHEDLHARFPRPTPPLGDLKTNYKRWRGERIRDLPSIELKRRTGPLIRFNNDTTGLELPQVETLLSTLLMALEHIGLTLAAKAFFTSVVKSTYAIGSVLEISGTTFCATDVDYEIVTNARHPFDELDYPGDQILKLFKRGMCLSVISWSELMSTLEMDMMSHCPGGSTIDARFPAIARFAKQDRDIRNPLAHSYQAKGRPENIDLSSEAFYNKVK</sequence>
<gene>
    <name evidence="1" type="ORF">K458DRAFT_432389</name>
</gene>
<organism evidence="1 2">
    <name type="scientific">Lentithecium fluviatile CBS 122367</name>
    <dbReference type="NCBI Taxonomy" id="1168545"/>
    <lineage>
        <taxon>Eukaryota</taxon>
        <taxon>Fungi</taxon>
        <taxon>Dikarya</taxon>
        <taxon>Ascomycota</taxon>
        <taxon>Pezizomycotina</taxon>
        <taxon>Dothideomycetes</taxon>
        <taxon>Pleosporomycetidae</taxon>
        <taxon>Pleosporales</taxon>
        <taxon>Massarineae</taxon>
        <taxon>Lentitheciaceae</taxon>
        <taxon>Lentithecium</taxon>
    </lineage>
</organism>
<proteinExistence type="predicted"/>
<dbReference type="EMBL" id="MU005585">
    <property type="protein sequence ID" value="KAF2682974.1"/>
    <property type="molecule type" value="Genomic_DNA"/>
</dbReference>
<evidence type="ECO:0000313" key="1">
    <source>
        <dbReference type="EMBL" id="KAF2682974.1"/>
    </source>
</evidence>
<evidence type="ECO:0000313" key="2">
    <source>
        <dbReference type="Proteomes" id="UP000799291"/>
    </source>
</evidence>
<protein>
    <submittedName>
        <fullName evidence="1">Uncharacterized protein</fullName>
    </submittedName>
</protein>
<keyword evidence="2" id="KW-1185">Reference proteome</keyword>
<reference evidence="1" key="1">
    <citation type="journal article" date="2020" name="Stud. Mycol.">
        <title>101 Dothideomycetes genomes: a test case for predicting lifestyles and emergence of pathogens.</title>
        <authorList>
            <person name="Haridas S."/>
            <person name="Albert R."/>
            <person name="Binder M."/>
            <person name="Bloem J."/>
            <person name="Labutti K."/>
            <person name="Salamov A."/>
            <person name="Andreopoulos B."/>
            <person name="Baker S."/>
            <person name="Barry K."/>
            <person name="Bills G."/>
            <person name="Bluhm B."/>
            <person name="Cannon C."/>
            <person name="Castanera R."/>
            <person name="Culley D."/>
            <person name="Daum C."/>
            <person name="Ezra D."/>
            <person name="Gonzalez J."/>
            <person name="Henrissat B."/>
            <person name="Kuo A."/>
            <person name="Liang C."/>
            <person name="Lipzen A."/>
            <person name="Lutzoni F."/>
            <person name="Magnuson J."/>
            <person name="Mondo S."/>
            <person name="Nolan M."/>
            <person name="Ohm R."/>
            <person name="Pangilinan J."/>
            <person name="Park H.-J."/>
            <person name="Ramirez L."/>
            <person name="Alfaro M."/>
            <person name="Sun H."/>
            <person name="Tritt A."/>
            <person name="Yoshinaga Y."/>
            <person name="Zwiers L.-H."/>
            <person name="Turgeon B."/>
            <person name="Goodwin S."/>
            <person name="Spatafora J."/>
            <person name="Crous P."/>
            <person name="Grigoriev I."/>
        </authorList>
    </citation>
    <scope>NUCLEOTIDE SEQUENCE</scope>
    <source>
        <strain evidence="1">CBS 122367</strain>
    </source>
</reference>
<dbReference type="AlphaFoldDB" id="A0A6G1IXK7"/>
<name>A0A6G1IXK7_9PLEO</name>